<dbReference type="PRINTS" id="PR00032">
    <property type="entry name" value="HTHARAC"/>
</dbReference>
<dbReference type="SUPFAM" id="SSF46689">
    <property type="entry name" value="Homeodomain-like"/>
    <property type="match status" value="1"/>
</dbReference>
<protein>
    <submittedName>
        <fullName evidence="5">AraC-like DNA-binding protein</fullName>
    </submittedName>
</protein>
<keyword evidence="6" id="KW-1185">Reference proteome</keyword>
<comment type="caution">
    <text evidence="5">The sequence shown here is derived from an EMBL/GenBank/DDBJ whole genome shotgun (WGS) entry which is preliminary data.</text>
</comment>
<dbReference type="Gene3D" id="2.60.120.10">
    <property type="entry name" value="Jelly Rolls"/>
    <property type="match status" value="1"/>
</dbReference>
<evidence type="ECO:0000259" key="4">
    <source>
        <dbReference type="PROSITE" id="PS01124"/>
    </source>
</evidence>
<dbReference type="InterPro" id="IPR009057">
    <property type="entry name" value="Homeodomain-like_sf"/>
</dbReference>
<keyword evidence="3" id="KW-0804">Transcription</keyword>
<dbReference type="GO" id="GO:0003700">
    <property type="term" value="F:DNA-binding transcription factor activity"/>
    <property type="evidence" value="ECO:0007669"/>
    <property type="project" value="InterPro"/>
</dbReference>
<dbReference type="PANTHER" id="PTHR43280:SF29">
    <property type="entry name" value="ARAC-FAMILY TRANSCRIPTIONAL REGULATOR"/>
    <property type="match status" value="1"/>
</dbReference>
<dbReference type="Gene3D" id="1.10.10.60">
    <property type="entry name" value="Homeodomain-like"/>
    <property type="match status" value="2"/>
</dbReference>
<dbReference type="InterPro" id="IPR018488">
    <property type="entry name" value="cNMP-bd_CS"/>
</dbReference>
<dbReference type="GO" id="GO:0043565">
    <property type="term" value="F:sequence-specific DNA binding"/>
    <property type="evidence" value="ECO:0007669"/>
    <property type="project" value="InterPro"/>
</dbReference>
<dbReference type="PROSITE" id="PS01124">
    <property type="entry name" value="HTH_ARAC_FAMILY_2"/>
    <property type="match status" value="1"/>
</dbReference>
<dbReference type="PANTHER" id="PTHR43280">
    <property type="entry name" value="ARAC-FAMILY TRANSCRIPTIONAL REGULATOR"/>
    <property type="match status" value="1"/>
</dbReference>
<dbReference type="RefSeq" id="WP_130538771.1">
    <property type="nucleotide sequence ID" value="NZ_CP042431.1"/>
</dbReference>
<dbReference type="AlphaFoldDB" id="A0A4Q7MYJ4"/>
<evidence type="ECO:0000256" key="2">
    <source>
        <dbReference type="ARBA" id="ARBA00023125"/>
    </source>
</evidence>
<evidence type="ECO:0000313" key="6">
    <source>
        <dbReference type="Proteomes" id="UP000293874"/>
    </source>
</evidence>
<dbReference type="PROSITE" id="PS00888">
    <property type="entry name" value="CNMP_BINDING_1"/>
    <property type="match status" value="1"/>
</dbReference>
<dbReference type="InterPro" id="IPR018490">
    <property type="entry name" value="cNMP-bd_dom_sf"/>
</dbReference>
<reference evidence="5 6" key="1">
    <citation type="submission" date="2019-02" db="EMBL/GenBank/DDBJ databases">
        <title>Genomic Encyclopedia of Type Strains, Phase IV (KMG-IV): sequencing the most valuable type-strain genomes for metagenomic binning, comparative biology and taxonomic classification.</title>
        <authorList>
            <person name="Goeker M."/>
        </authorList>
    </citation>
    <scope>NUCLEOTIDE SEQUENCE [LARGE SCALE GENOMIC DNA]</scope>
    <source>
        <strain evidence="5 6">DSM 18116</strain>
    </source>
</reference>
<dbReference type="OrthoDB" id="792939at2"/>
<dbReference type="InterPro" id="IPR020449">
    <property type="entry name" value="Tscrpt_reg_AraC-type_HTH"/>
</dbReference>
<proteinExistence type="predicted"/>
<dbReference type="Proteomes" id="UP000293874">
    <property type="component" value="Unassembled WGS sequence"/>
</dbReference>
<dbReference type="InterPro" id="IPR000595">
    <property type="entry name" value="cNMP-bd_dom"/>
</dbReference>
<keyword evidence="1" id="KW-0805">Transcription regulation</keyword>
<dbReference type="SMART" id="SM00342">
    <property type="entry name" value="HTH_ARAC"/>
    <property type="match status" value="1"/>
</dbReference>
<evidence type="ECO:0000256" key="1">
    <source>
        <dbReference type="ARBA" id="ARBA00023015"/>
    </source>
</evidence>
<keyword evidence="2 5" id="KW-0238">DNA-binding</keyword>
<dbReference type="InterPro" id="IPR018060">
    <property type="entry name" value="HTH_AraC"/>
</dbReference>
<dbReference type="SUPFAM" id="SSF51206">
    <property type="entry name" value="cAMP-binding domain-like"/>
    <property type="match status" value="1"/>
</dbReference>
<dbReference type="Pfam" id="PF12833">
    <property type="entry name" value="HTH_18"/>
    <property type="match status" value="1"/>
</dbReference>
<evidence type="ECO:0000313" key="5">
    <source>
        <dbReference type="EMBL" id="RZS74297.1"/>
    </source>
</evidence>
<dbReference type="EMBL" id="SGXA01000001">
    <property type="protein sequence ID" value="RZS74297.1"/>
    <property type="molecule type" value="Genomic_DNA"/>
</dbReference>
<feature type="domain" description="HTH araC/xylS-type" evidence="4">
    <location>
        <begin position="211"/>
        <end position="320"/>
    </location>
</feature>
<evidence type="ECO:0000256" key="3">
    <source>
        <dbReference type="ARBA" id="ARBA00023163"/>
    </source>
</evidence>
<organism evidence="5 6">
    <name type="scientific">Pseudobacter ginsenosidimutans</name>
    <dbReference type="NCBI Taxonomy" id="661488"/>
    <lineage>
        <taxon>Bacteria</taxon>
        <taxon>Pseudomonadati</taxon>
        <taxon>Bacteroidota</taxon>
        <taxon>Chitinophagia</taxon>
        <taxon>Chitinophagales</taxon>
        <taxon>Chitinophagaceae</taxon>
        <taxon>Pseudobacter</taxon>
    </lineage>
</organism>
<dbReference type="InterPro" id="IPR014710">
    <property type="entry name" value="RmlC-like_jellyroll"/>
</dbReference>
<gene>
    <name evidence="5" type="ORF">EV199_0141</name>
</gene>
<accession>A0A4Q7MYJ4</accession>
<sequence length="323" mass="37371">MPTKLYTKADPKDIDKVIQLLNGIYPVSDNFRNALNKHFMALELKKGATLIKEGETCQYMYFIIRGALMGQTTHKKKKIVTYISVANEFVSSISGMHGMAPTKEGIIAIEPTSLIAFPNEVILQLFEQQFDLNYAFRMLVQQYYQDAQERSHIIRVGNAKERYQYFLQTKPGYIDQIPLEHIASLLDMQPKTLEKIRKQHADLLKKDEETERICRLLEEQLTRHKRYEEKNISLSSLAKSIQISSHKLSSLLNNHYQQSFVDFINSYRVKSIREQLAQPRQEQPFTIEALAYNAGFSSRSAFYSAFRKLVGVSPAEYAQQMRP</sequence>
<name>A0A4Q7MYJ4_9BACT</name>
<dbReference type="Pfam" id="PF00027">
    <property type="entry name" value="cNMP_binding"/>
    <property type="match status" value="1"/>
</dbReference>
<dbReference type="CDD" id="cd00038">
    <property type="entry name" value="CAP_ED"/>
    <property type="match status" value="1"/>
</dbReference>